<feature type="repeat" description="WD" evidence="3">
    <location>
        <begin position="533"/>
        <end position="574"/>
    </location>
</feature>
<protein>
    <recommendedName>
        <fullName evidence="4">APAF-1 helical domain-containing protein</fullName>
    </recommendedName>
</protein>
<dbReference type="InterPro" id="IPR001680">
    <property type="entry name" value="WD40_rpt"/>
</dbReference>
<gene>
    <name evidence="5" type="ORF">C7B64_06255</name>
</gene>
<feature type="repeat" description="WD" evidence="3">
    <location>
        <begin position="366"/>
        <end position="407"/>
    </location>
</feature>
<keyword evidence="2" id="KW-0677">Repeat</keyword>
<name>A0A2T1C6U9_9CYAN</name>
<evidence type="ECO:0000256" key="2">
    <source>
        <dbReference type="ARBA" id="ARBA00022737"/>
    </source>
</evidence>
<dbReference type="Proteomes" id="UP000238762">
    <property type="component" value="Unassembled WGS sequence"/>
</dbReference>
<sequence>MNNLRDRLTTMPLDQRRETLNLPSYLVQAGQSEKFRQILTSFNFIEAKIFLSEPKLLIADYELGDHFALPIADPDQTDLHSLRDALRLSAHVLAEDRTQLPGQLLGRLMSHSSIVIQKLLQQAQKWRYTSWLRPLTPSLTPPSGFLENTFEGYSSPFVMMHDGQNVVSQSFNGLKLWNLNTGAVIRSFDDSAPIEFLTLLPQTNRVLSASENGTLNLWNLEDGVTIGTWHTPHQQLVAIAATNDETQAIAISRNGTFALWDLQSQTNLLTIENVSPAIEIAAIAPDGKQVICVESNPDLDAAKILTIRNFQTGELLHVLKTELGTLLASLAVTSSGKFAVSASWNPTDEIAIETWDLATGKARDRFNVSDIAIFTFAISPDEKLLIAATDSGNLKIWDFQTFTELSTTLHPHVLPIDRFAITPDGKRLVSSSLDGIFKVWNLERMGKSPQIASHQNRLTAIAMTPDGKKTISAATDNTIKIWNLKNGALLDTFGTQGSFVKILAVTPDSQTAIAAAYTLLSVWKIETKEVLHSFHHPDFITAVTITPDGKYVISVANDNIIRMWNLDNGVQIHNLYSDSQPINTLIVTPDGTRLISAKISAKEGDRTIKVWEIESGNLLMTLKGGTAPITALLLTPDSQKLIFGSGQNVRVWDLNNKVDLLTLEGHKTPITALCISPDGQQVISACSEAIIKVWDLNSGLQLYELNEYPDLIDILKKGQKSEVDLALDSLISRKAILKMAISSDGKQVISHSSHTLNVWDLDRRICIASFNTDSAISNYGVTHDGKTIVVGEASGQLHILHLEED</sequence>
<dbReference type="PANTHER" id="PTHR19848">
    <property type="entry name" value="WD40 REPEAT PROTEIN"/>
    <property type="match status" value="1"/>
</dbReference>
<feature type="repeat" description="WD" evidence="3">
    <location>
        <begin position="409"/>
        <end position="443"/>
    </location>
</feature>
<feature type="domain" description="APAF-1 helical" evidence="4">
    <location>
        <begin position="21"/>
        <end position="124"/>
    </location>
</feature>
<dbReference type="RefSeq" id="WP_106287796.1">
    <property type="nucleotide sequence ID" value="NZ_CAWNTC010000231.1"/>
</dbReference>
<dbReference type="SMART" id="SM00320">
    <property type="entry name" value="WD40"/>
    <property type="match status" value="11"/>
</dbReference>
<dbReference type="PROSITE" id="PS50294">
    <property type="entry name" value="WD_REPEATS_REGION"/>
    <property type="match status" value="4"/>
</dbReference>
<dbReference type="AlphaFoldDB" id="A0A2T1C6U9"/>
<dbReference type="InterPro" id="IPR011044">
    <property type="entry name" value="Quino_amine_DH_bsu"/>
</dbReference>
<keyword evidence="6" id="KW-1185">Reference proteome</keyword>
<proteinExistence type="predicted"/>
<comment type="caution">
    <text evidence="5">The sequence shown here is derived from an EMBL/GenBank/DDBJ whole genome shotgun (WGS) entry which is preliminary data.</text>
</comment>
<dbReference type="Pfam" id="PF00400">
    <property type="entry name" value="WD40"/>
    <property type="match status" value="7"/>
</dbReference>
<dbReference type="Pfam" id="PF17908">
    <property type="entry name" value="APAF1_C"/>
    <property type="match status" value="1"/>
</dbReference>
<keyword evidence="1 3" id="KW-0853">WD repeat</keyword>
<dbReference type="Gene3D" id="2.130.10.10">
    <property type="entry name" value="YVTN repeat-like/Quinoprotein amine dehydrogenase"/>
    <property type="match status" value="3"/>
</dbReference>
<dbReference type="PANTHER" id="PTHR19848:SF8">
    <property type="entry name" value="F-BOX AND WD REPEAT DOMAIN CONTAINING 7"/>
    <property type="match status" value="1"/>
</dbReference>
<dbReference type="SUPFAM" id="SSF50969">
    <property type="entry name" value="YVTN repeat-like/Quinoprotein amine dehydrogenase"/>
    <property type="match status" value="1"/>
</dbReference>
<dbReference type="SUPFAM" id="SSF50978">
    <property type="entry name" value="WD40 repeat-like"/>
    <property type="match status" value="2"/>
</dbReference>
<organism evidence="5 6">
    <name type="scientific">Merismopedia glauca CCAP 1448/3</name>
    <dbReference type="NCBI Taxonomy" id="1296344"/>
    <lineage>
        <taxon>Bacteria</taxon>
        <taxon>Bacillati</taxon>
        <taxon>Cyanobacteriota</taxon>
        <taxon>Cyanophyceae</taxon>
        <taxon>Synechococcales</taxon>
        <taxon>Merismopediaceae</taxon>
        <taxon>Merismopedia</taxon>
    </lineage>
</organism>
<dbReference type="PROSITE" id="PS50082">
    <property type="entry name" value="WD_REPEATS_2"/>
    <property type="match status" value="6"/>
</dbReference>
<dbReference type="EMBL" id="PVWJ01000022">
    <property type="protein sequence ID" value="PSB03888.1"/>
    <property type="molecule type" value="Genomic_DNA"/>
</dbReference>
<dbReference type="OrthoDB" id="434800at2"/>
<dbReference type="InterPro" id="IPR041452">
    <property type="entry name" value="APAF1_C"/>
</dbReference>
<dbReference type="CDD" id="cd00200">
    <property type="entry name" value="WD40"/>
    <property type="match status" value="2"/>
</dbReference>
<dbReference type="InterPro" id="IPR036322">
    <property type="entry name" value="WD40_repeat_dom_sf"/>
</dbReference>
<evidence type="ECO:0000259" key="4">
    <source>
        <dbReference type="Pfam" id="PF17908"/>
    </source>
</evidence>
<reference evidence="5 6" key="2">
    <citation type="submission" date="2018-03" db="EMBL/GenBank/DDBJ databases">
        <title>The ancient ancestry and fast evolution of plastids.</title>
        <authorList>
            <person name="Moore K.R."/>
            <person name="Magnabosco C."/>
            <person name="Momper L."/>
            <person name="Gold D.A."/>
            <person name="Bosak T."/>
            <person name="Fournier G.P."/>
        </authorList>
    </citation>
    <scope>NUCLEOTIDE SEQUENCE [LARGE SCALE GENOMIC DNA]</scope>
    <source>
        <strain evidence="5 6">CCAP 1448/3</strain>
    </source>
</reference>
<dbReference type="Gene3D" id="1.25.40.370">
    <property type="match status" value="1"/>
</dbReference>
<evidence type="ECO:0000256" key="1">
    <source>
        <dbReference type="ARBA" id="ARBA00022574"/>
    </source>
</evidence>
<feature type="repeat" description="WD" evidence="3">
    <location>
        <begin position="451"/>
        <end position="492"/>
    </location>
</feature>
<evidence type="ECO:0000313" key="5">
    <source>
        <dbReference type="EMBL" id="PSB03888.1"/>
    </source>
</evidence>
<evidence type="ECO:0000313" key="6">
    <source>
        <dbReference type="Proteomes" id="UP000238762"/>
    </source>
</evidence>
<evidence type="ECO:0000256" key="3">
    <source>
        <dbReference type="PROSITE-ProRule" id="PRU00221"/>
    </source>
</evidence>
<dbReference type="PROSITE" id="PS00678">
    <property type="entry name" value="WD_REPEATS_1"/>
    <property type="match status" value="3"/>
</dbReference>
<feature type="repeat" description="WD" evidence="3">
    <location>
        <begin position="187"/>
        <end position="228"/>
    </location>
</feature>
<reference evidence="5 6" key="1">
    <citation type="submission" date="2018-02" db="EMBL/GenBank/DDBJ databases">
        <authorList>
            <person name="Cohen D.B."/>
            <person name="Kent A.D."/>
        </authorList>
    </citation>
    <scope>NUCLEOTIDE SEQUENCE [LARGE SCALE GENOMIC DNA]</scope>
    <source>
        <strain evidence="5 6">CCAP 1448/3</strain>
    </source>
</reference>
<dbReference type="InterPro" id="IPR019775">
    <property type="entry name" value="WD40_repeat_CS"/>
</dbReference>
<accession>A0A2T1C6U9</accession>
<feature type="repeat" description="WD" evidence="3">
    <location>
        <begin position="663"/>
        <end position="704"/>
    </location>
</feature>
<dbReference type="InterPro" id="IPR015943">
    <property type="entry name" value="WD40/YVTN_repeat-like_dom_sf"/>
</dbReference>